<evidence type="ECO:0000313" key="2">
    <source>
        <dbReference type="EMBL" id="ESZ89601.1"/>
    </source>
</evidence>
<evidence type="ECO:0000313" key="3">
    <source>
        <dbReference type="Proteomes" id="UP000019487"/>
    </source>
</evidence>
<dbReference type="HOGENOM" id="CLU_062659_0_0_1"/>
<dbReference type="STRING" id="1432307.W9C117"/>
<proteinExistence type="predicted"/>
<feature type="compositionally biased region" description="Gly residues" evidence="1">
    <location>
        <begin position="115"/>
        <end position="141"/>
    </location>
</feature>
<feature type="compositionally biased region" description="Basic residues" evidence="1">
    <location>
        <begin position="142"/>
        <end position="154"/>
    </location>
</feature>
<accession>W9C117</accession>
<gene>
    <name evidence="2" type="ORF">SBOR_10013</name>
</gene>
<keyword evidence="3" id="KW-1185">Reference proteome</keyword>
<reference evidence="2 3" key="1">
    <citation type="journal article" date="2014" name="Genome Announc.">
        <title>Draft genome sequence of Sclerotinia borealis, a psychrophilic plant pathogenic fungus.</title>
        <authorList>
            <person name="Mardanov A.V."/>
            <person name="Beletsky A.V."/>
            <person name="Kadnikov V.V."/>
            <person name="Ignatov A.N."/>
            <person name="Ravin N.V."/>
        </authorList>
    </citation>
    <scope>NUCLEOTIDE SEQUENCE [LARGE SCALE GENOMIC DNA]</scope>
    <source>
        <strain evidence="3">F-4157</strain>
    </source>
</reference>
<sequence length="350" mass="38127">MFTRHVQSVIGGGRPLAHDFARVSDGIATSLRAFSSSVRRSEGDDQPQSSRAERSSNAVNDISSLASQPSRGGFDARSLAARPAPGQSLRITRRIDDSGQQDRGPNARHSPNYRGRGGAAAGMRVGGAGRGGGGVGPGRGGGRGRGRGGKRGGRKPPGPKADDIDEYDPVYTVEEQEYLNSQEGGEWTSYNPVTSMSDLESWGPAIATSGSTYGLKESIIYKMQVMSGTLAQKDTPTPPAQHLANVERGFGTVFESKEEKEGIEKWRDGQEEWIDEINWKVHKDFKFEGLREEEKEAVLKEMVAGVYEKPGDVKEGILGDIERFARKNETFLPEDLRSLQEKLQSMNLTQ</sequence>
<feature type="compositionally biased region" description="Polar residues" evidence="1">
    <location>
        <begin position="46"/>
        <end position="70"/>
    </location>
</feature>
<dbReference type="AlphaFoldDB" id="W9C117"/>
<comment type="caution">
    <text evidence="2">The sequence shown here is derived from an EMBL/GenBank/DDBJ whole genome shotgun (WGS) entry which is preliminary data.</text>
</comment>
<dbReference type="EMBL" id="AYSA01000855">
    <property type="protein sequence ID" value="ESZ89601.1"/>
    <property type="molecule type" value="Genomic_DNA"/>
</dbReference>
<protein>
    <submittedName>
        <fullName evidence="2">Uncharacterized protein</fullName>
    </submittedName>
</protein>
<dbReference type="OrthoDB" id="5365739at2759"/>
<evidence type="ECO:0000256" key="1">
    <source>
        <dbReference type="SAM" id="MobiDB-lite"/>
    </source>
</evidence>
<name>W9C117_SCLBF</name>
<organism evidence="2 3">
    <name type="scientific">Sclerotinia borealis (strain F-4128)</name>
    <dbReference type="NCBI Taxonomy" id="1432307"/>
    <lineage>
        <taxon>Eukaryota</taxon>
        <taxon>Fungi</taxon>
        <taxon>Dikarya</taxon>
        <taxon>Ascomycota</taxon>
        <taxon>Pezizomycotina</taxon>
        <taxon>Leotiomycetes</taxon>
        <taxon>Helotiales</taxon>
        <taxon>Sclerotiniaceae</taxon>
        <taxon>Sclerotinia</taxon>
    </lineage>
</organism>
<dbReference type="Proteomes" id="UP000019487">
    <property type="component" value="Unassembled WGS sequence"/>
</dbReference>
<feature type="region of interest" description="Disordered" evidence="1">
    <location>
        <begin position="35"/>
        <end position="167"/>
    </location>
</feature>